<dbReference type="PROSITE" id="PS50977">
    <property type="entry name" value="HTH_TETR_2"/>
    <property type="match status" value="1"/>
</dbReference>
<dbReference type="Pfam" id="PF00440">
    <property type="entry name" value="TetR_N"/>
    <property type="match status" value="1"/>
</dbReference>
<dbReference type="Proteomes" id="UP001494902">
    <property type="component" value="Unassembled WGS sequence"/>
</dbReference>
<dbReference type="InterPro" id="IPR009057">
    <property type="entry name" value="Homeodomain-like_sf"/>
</dbReference>
<dbReference type="Pfam" id="PF17937">
    <property type="entry name" value="TetR_C_28"/>
    <property type="match status" value="1"/>
</dbReference>
<keyword evidence="1" id="KW-0805">Transcription regulation</keyword>
<dbReference type="PRINTS" id="PR00455">
    <property type="entry name" value="HTHTETR"/>
</dbReference>
<feature type="domain" description="HTH tetR-type" evidence="5">
    <location>
        <begin position="3"/>
        <end position="63"/>
    </location>
</feature>
<dbReference type="InterPro" id="IPR001647">
    <property type="entry name" value="HTH_TetR"/>
</dbReference>
<evidence type="ECO:0000256" key="4">
    <source>
        <dbReference type="PROSITE-ProRule" id="PRU00335"/>
    </source>
</evidence>
<evidence type="ECO:0000256" key="3">
    <source>
        <dbReference type="ARBA" id="ARBA00023163"/>
    </source>
</evidence>
<accession>A0ABV1KG62</accession>
<protein>
    <submittedName>
        <fullName evidence="6">TetR/AcrR family transcriptional regulator</fullName>
    </submittedName>
</protein>
<dbReference type="SUPFAM" id="SSF48498">
    <property type="entry name" value="Tetracyclin repressor-like, C-terminal domain"/>
    <property type="match status" value="1"/>
</dbReference>
<keyword evidence="3" id="KW-0804">Transcription</keyword>
<dbReference type="InterPro" id="IPR036271">
    <property type="entry name" value="Tet_transcr_reg_TetR-rel_C_sf"/>
</dbReference>
<dbReference type="EMBL" id="JBEDNQ010000010">
    <property type="protein sequence ID" value="MEQ3553455.1"/>
    <property type="molecule type" value="Genomic_DNA"/>
</dbReference>
<evidence type="ECO:0000259" key="5">
    <source>
        <dbReference type="PROSITE" id="PS50977"/>
    </source>
</evidence>
<keyword evidence="2 4" id="KW-0238">DNA-binding</keyword>
<dbReference type="RefSeq" id="WP_349300522.1">
    <property type="nucleotide sequence ID" value="NZ_JBEDNQ010000010.1"/>
</dbReference>
<name>A0ABV1KG62_9PSEU</name>
<dbReference type="PANTHER" id="PTHR30055">
    <property type="entry name" value="HTH-TYPE TRANSCRIPTIONAL REGULATOR RUTR"/>
    <property type="match status" value="1"/>
</dbReference>
<reference evidence="6 7" key="1">
    <citation type="submission" date="2024-03" db="EMBL/GenBank/DDBJ databases">
        <title>Draft genome sequence of Pseudonocardia nematodicida JCM 31783.</title>
        <authorList>
            <person name="Butdee W."/>
            <person name="Duangmal K."/>
        </authorList>
    </citation>
    <scope>NUCLEOTIDE SEQUENCE [LARGE SCALE GENOMIC DNA]</scope>
    <source>
        <strain evidence="6 7">JCM 31783</strain>
    </source>
</reference>
<dbReference type="Gene3D" id="1.10.357.10">
    <property type="entry name" value="Tetracycline Repressor, domain 2"/>
    <property type="match status" value="1"/>
</dbReference>
<dbReference type="SUPFAM" id="SSF46689">
    <property type="entry name" value="Homeodomain-like"/>
    <property type="match status" value="1"/>
</dbReference>
<evidence type="ECO:0000313" key="7">
    <source>
        <dbReference type="Proteomes" id="UP001494902"/>
    </source>
</evidence>
<evidence type="ECO:0000256" key="2">
    <source>
        <dbReference type="ARBA" id="ARBA00023125"/>
    </source>
</evidence>
<gene>
    <name evidence="6" type="ORF">WIS52_23540</name>
</gene>
<proteinExistence type="predicted"/>
<comment type="caution">
    <text evidence="6">The sequence shown here is derived from an EMBL/GenBank/DDBJ whole genome shotgun (WGS) entry which is preliminary data.</text>
</comment>
<evidence type="ECO:0000256" key="1">
    <source>
        <dbReference type="ARBA" id="ARBA00023015"/>
    </source>
</evidence>
<dbReference type="InterPro" id="IPR041479">
    <property type="entry name" value="TetR_CgmR_C"/>
</dbReference>
<feature type="DNA-binding region" description="H-T-H motif" evidence="4">
    <location>
        <begin position="26"/>
        <end position="45"/>
    </location>
</feature>
<organism evidence="6 7">
    <name type="scientific">Pseudonocardia nematodicida</name>
    <dbReference type="NCBI Taxonomy" id="1206997"/>
    <lineage>
        <taxon>Bacteria</taxon>
        <taxon>Bacillati</taxon>
        <taxon>Actinomycetota</taxon>
        <taxon>Actinomycetes</taxon>
        <taxon>Pseudonocardiales</taxon>
        <taxon>Pseudonocardiaceae</taxon>
        <taxon>Pseudonocardia</taxon>
    </lineage>
</organism>
<dbReference type="PANTHER" id="PTHR30055:SF234">
    <property type="entry name" value="HTH-TYPE TRANSCRIPTIONAL REGULATOR BETI"/>
    <property type="match status" value="1"/>
</dbReference>
<sequence length="192" mass="21075">MRESKKSAILDAAVEVIETDGVTAITFDSIAAATGITRGGILYHFQSRDELIASIHHHLARRWERQLEAACDKPVDQTTATERLVAYIRTAAVSATRSELQMILDSQHTEHQRTWDDVMERWTGRRQPGAMAAGRTATIALLAADGLWVNEVLGTQSLSRDERLRTAEDIITLVQGDSLGTEVSTKGEGHPG</sequence>
<evidence type="ECO:0000313" key="6">
    <source>
        <dbReference type="EMBL" id="MEQ3553455.1"/>
    </source>
</evidence>
<dbReference type="InterPro" id="IPR050109">
    <property type="entry name" value="HTH-type_TetR-like_transc_reg"/>
</dbReference>
<keyword evidence="7" id="KW-1185">Reference proteome</keyword>